<name>A0A2A6BMT6_PRIPA</name>
<protein>
    <submittedName>
        <fullName evidence="2">Uncharacterized protein</fullName>
    </submittedName>
</protein>
<keyword evidence="3" id="KW-1185">Reference proteome</keyword>
<feature type="region of interest" description="Disordered" evidence="1">
    <location>
        <begin position="69"/>
        <end position="117"/>
    </location>
</feature>
<gene>
    <name evidence="2" type="primary">WBGene00204996</name>
</gene>
<accession>A0A8R1UIJ1</accession>
<evidence type="ECO:0000313" key="2">
    <source>
        <dbReference type="EnsemblMetazoa" id="PPA32133.1"/>
    </source>
</evidence>
<dbReference type="Proteomes" id="UP000005239">
    <property type="component" value="Unassembled WGS sequence"/>
</dbReference>
<reference evidence="2" key="2">
    <citation type="submission" date="2022-06" db="UniProtKB">
        <authorList>
            <consortium name="EnsemblMetazoa"/>
        </authorList>
    </citation>
    <scope>IDENTIFICATION</scope>
    <source>
        <strain evidence="2">PS312</strain>
    </source>
</reference>
<dbReference type="EnsemblMetazoa" id="PPA32133.1">
    <property type="protein sequence ID" value="PPA32133.1"/>
    <property type="gene ID" value="WBGene00204996"/>
</dbReference>
<evidence type="ECO:0000256" key="1">
    <source>
        <dbReference type="SAM" id="MobiDB-lite"/>
    </source>
</evidence>
<feature type="compositionally biased region" description="Basic and acidic residues" evidence="1">
    <location>
        <begin position="79"/>
        <end position="89"/>
    </location>
</feature>
<sequence>MPKQQAPPPVVIHVHRGGTLVLDNPRIHMQGPPPKACGGYNPHPPLPPPTKNFHLSNSIKFFIRNAEACSAASSGRDPCPSRRDTRAGESAHPLAGAPTQGLRTDSLVEDLRGHEDH</sequence>
<proteinExistence type="predicted"/>
<accession>A0A2A6BMT6</accession>
<evidence type="ECO:0000313" key="3">
    <source>
        <dbReference type="Proteomes" id="UP000005239"/>
    </source>
</evidence>
<dbReference type="AlphaFoldDB" id="A0A2A6BMT6"/>
<organism evidence="2 3">
    <name type="scientific">Pristionchus pacificus</name>
    <name type="common">Parasitic nematode worm</name>
    <dbReference type="NCBI Taxonomy" id="54126"/>
    <lineage>
        <taxon>Eukaryota</taxon>
        <taxon>Metazoa</taxon>
        <taxon>Ecdysozoa</taxon>
        <taxon>Nematoda</taxon>
        <taxon>Chromadorea</taxon>
        <taxon>Rhabditida</taxon>
        <taxon>Rhabditina</taxon>
        <taxon>Diplogasteromorpha</taxon>
        <taxon>Diplogasteroidea</taxon>
        <taxon>Neodiplogasteridae</taxon>
        <taxon>Pristionchus</taxon>
    </lineage>
</organism>
<reference evidence="3" key="1">
    <citation type="journal article" date="2008" name="Nat. Genet.">
        <title>The Pristionchus pacificus genome provides a unique perspective on nematode lifestyle and parasitism.</title>
        <authorList>
            <person name="Dieterich C."/>
            <person name="Clifton S.W."/>
            <person name="Schuster L.N."/>
            <person name="Chinwalla A."/>
            <person name="Delehaunty K."/>
            <person name="Dinkelacker I."/>
            <person name="Fulton L."/>
            <person name="Fulton R."/>
            <person name="Godfrey J."/>
            <person name="Minx P."/>
            <person name="Mitreva M."/>
            <person name="Roeseler W."/>
            <person name="Tian H."/>
            <person name="Witte H."/>
            <person name="Yang S.P."/>
            <person name="Wilson R.K."/>
            <person name="Sommer R.J."/>
        </authorList>
    </citation>
    <scope>NUCLEOTIDE SEQUENCE [LARGE SCALE GENOMIC DNA]</scope>
    <source>
        <strain evidence="3">PS312</strain>
    </source>
</reference>
<feature type="region of interest" description="Disordered" evidence="1">
    <location>
        <begin position="24"/>
        <end position="51"/>
    </location>
</feature>